<evidence type="ECO:0008006" key="5">
    <source>
        <dbReference type="Google" id="ProtNLM"/>
    </source>
</evidence>
<dbReference type="Gene3D" id="3.30.70.1820">
    <property type="entry name" value="L1 transposable element, RRM domain"/>
    <property type="match status" value="1"/>
</dbReference>
<dbReference type="AlphaFoldDB" id="A0A9N9SIR6"/>
<feature type="coiled-coil region" evidence="1">
    <location>
        <begin position="17"/>
        <end position="62"/>
    </location>
</feature>
<evidence type="ECO:0000313" key="3">
    <source>
        <dbReference type="EMBL" id="CAG9821195.1"/>
    </source>
</evidence>
<dbReference type="OrthoDB" id="6776827at2759"/>
<evidence type="ECO:0000256" key="1">
    <source>
        <dbReference type="SAM" id="Coils"/>
    </source>
</evidence>
<dbReference type="EMBL" id="OU896710">
    <property type="protein sequence ID" value="CAG9821195.1"/>
    <property type="molecule type" value="Genomic_DNA"/>
</dbReference>
<dbReference type="Proteomes" id="UP001153737">
    <property type="component" value="Chromosome 4"/>
</dbReference>
<evidence type="ECO:0000256" key="2">
    <source>
        <dbReference type="SAM" id="MobiDB-lite"/>
    </source>
</evidence>
<proteinExistence type="predicted"/>
<sequence length="255" mass="29892">MSQVTLQDLYTLITNGNNDLKSEIKDLRNKISSEVDTLKNQIKFLEVENVQVKSKVLGLERKIKKYNFIVYGIEESERDNYCEKIIDVMISILGIDCSKSDFRDLYRIGKPQEKKQRPIVCEVVNYSLKQTVLVNAKKHFSELKKLKIFFGQDYPEQEYKERKFMNEKRKEALANNLTAVFKNNNLIVNGKSFTYEELKQEENVDMNNPVDISLMHSSNTQQDTTSWNKRKQEEEAEKEDPGKFPKKSTRSQLKK</sequence>
<reference evidence="3" key="2">
    <citation type="submission" date="2022-10" db="EMBL/GenBank/DDBJ databases">
        <authorList>
            <consortium name="ENA_rothamsted_submissions"/>
            <consortium name="culmorum"/>
            <person name="King R."/>
        </authorList>
    </citation>
    <scope>NUCLEOTIDE SEQUENCE</scope>
</reference>
<feature type="region of interest" description="Disordered" evidence="2">
    <location>
        <begin position="210"/>
        <end position="255"/>
    </location>
</feature>
<name>A0A9N9SIR6_PHACE</name>
<evidence type="ECO:0000313" key="4">
    <source>
        <dbReference type="Proteomes" id="UP001153737"/>
    </source>
</evidence>
<protein>
    <recommendedName>
        <fullName evidence="5">Endonuclease-reverse transcriptase</fullName>
    </recommendedName>
</protein>
<feature type="compositionally biased region" description="Basic residues" evidence="2">
    <location>
        <begin position="244"/>
        <end position="255"/>
    </location>
</feature>
<gene>
    <name evidence="3" type="ORF">PHAECO_LOCUS7936</name>
</gene>
<accession>A0A9N9SIR6</accession>
<keyword evidence="1" id="KW-0175">Coiled coil</keyword>
<feature type="compositionally biased region" description="Polar residues" evidence="2">
    <location>
        <begin position="215"/>
        <end position="227"/>
    </location>
</feature>
<reference evidence="3" key="1">
    <citation type="submission" date="2022-01" db="EMBL/GenBank/DDBJ databases">
        <authorList>
            <person name="King R."/>
        </authorList>
    </citation>
    <scope>NUCLEOTIDE SEQUENCE</scope>
</reference>
<organism evidence="3 4">
    <name type="scientific">Phaedon cochleariae</name>
    <name type="common">Mustard beetle</name>
    <dbReference type="NCBI Taxonomy" id="80249"/>
    <lineage>
        <taxon>Eukaryota</taxon>
        <taxon>Metazoa</taxon>
        <taxon>Ecdysozoa</taxon>
        <taxon>Arthropoda</taxon>
        <taxon>Hexapoda</taxon>
        <taxon>Insecta</taxon>
        <taxon>Pterygota</taxon>
        <taxon>Neoptera</taxon>
        <taxon>Endopterygota</taxon>
        <taxon>Coleoptera</taxon>
        <taxon>Polyphaga</taxon>
        <taxon>Cucujiformia</taxon>
        <taxon>Chrysomeloidea</taxon>
        <taxon>Chrysomelidae</taxon>
        <taxon>Chrysomelinae</taxon>
        <taxon>Chrysomelini</taxon>
        <taxon>Phaedon</taxon>
    </lineage>
</organism>
<keyword evidence="4" id="KW-1185">Reference proteome</keyword>